<dbReference type="PROSITE" id="PS51145">
    <property type="entry name" value="ZU5"/>
    <property type="match status" value="1"/>
</dbReference>
<dbReference type="SMART" id="SM00005">
    <property type="entry name" value="DEATH"/>
    <property type="match status" value="1"/>
</dbReference>
<keyword evidence="10" id="KW-1015">Disulfide bond</keyword>
<evidence type="ECO:0000256" key="7">
    <source>
        <dbReference type="ARBA" id="ARBA00022737"/>
    </source>
</evidence>
<dbReference type="InterPro" id="IPR000488">
    <property type="entry name" value="Death_dom"/>
</dbReference>
<dbReference type="PANTHER" id="PTHR12582">
    <property type="entry name" value="NETRIN RECEPTOR UNC5"/>
    <property type="match status" value="1"/>
</dbReference>
<dbReference type="Proteomes" id="UP000694700">
    <property type="component" value="Unplaced"/>
</dbReference>
<dbReference type="Pfam" id="PF07679">
    <property type="entry name" value="I-set"/>
    <property type="match status" value="1"/>
</dbReference>
<evidence type="ECO:0000256" key="11">
    <source>
        <dbReference type="ARBA" id="ARBA00023170"/>
    </source>
</evidence>
<dbReference type="FunFam" id="2.20.100.10:FF:000008">
    <property type="entry name" value="Unc-5 netrin receptor C"/>
    <property type="match status" value="1"/>
</dbReference>
<dbReference type="InterPro" id="IPR013098">
    <property type="entry name" value="Ig_I-set"/>
</dbReference>
<comment type="function">
    <text evidence="14">Receptor for netrin required for axon guidance. Mediates axon repulsion of neuronal growth cones in the developing nervous system upon ligand binding.</text>
</comment>
<feature type="domain" description="Ig-like" evidence="16">
    <location>
        <begin position="161"/>
        <end position="243"/>
    </location>
</feature>
<evidence type="ECO:0000256" key="8">
    <source>
        <dbReference type="ARBA" id="ARBA00022989"/>
    </source>
</evidence>
<dbReference type="Ensembl" id="ENSCCRT00015043698.1">
    <property type="protein sequence ID" value="ENSCCRP00015042275.1"/>
    <property type="gene ID" value="ENSCCRG00015015729.1"/>
</dbReference>
<dbReference type="InterPro" id="IPR007110">
    <property type="entry name" value="Ig-like_dom"/>
</dbReference>
<proteinExistence type="inferred from homology"/>
<evidence type="ECO:0000259" key="17">
    <source>
        <dbReference type="PROSITE" id="PS51145"/>
    </source>
</evidence>
<evidence type="ECO:0000256" key="14">
    <source>
        <dbReference type="RuleBase" id="RU367033"/>
    </source>
</evidence>
<keyword evidence="6" id="KW-0732">Signal</keyword>
<dbReference type="SMART" id="SM00409">
    <property type="entry name" value="IG"/>
    <property type="match status" value="2"/>
</dbReference>
<evidence type="ECO:0000313" key="19">
    <source>
        <dbReference type="Proteomes" id="UP000694700"/>
    </source>
</evidence>
<dbReference type="InterPro" id="IPR000884">
    <property type="entry name" value="TSP1_rpt"/>
</dbReference>
<evidence type="ECO:0000256" key="2">
    <source>
        <dbReference type="ARBA" id="ARBA00009844"/>
    </source>
</evidence>
<keyword evidence="4" id="KW-1003">Cell membrane</keyword>
<dbReference type="SUPFAM" id="SSF82895">
    <property type="entry name" value="TSP-1 type 1 repeat"/>
    <property type="match status" value="2"/>
</dbReference>
<dbReference type="GO" id="GO:0005886">
    <property type="term" value="C:plasma membrane"/>
    <property type="evidence" value="ECO:0007669"/>
    <property type="project" value="UniProtKB-SubCell"/>
</dbReference>
<dbReference type="FunFam" id="2.60.220.30:FF:000006">
    <property type="entry name" value="Unc-5 netrin receptor D"/>
    <property type="match status" value="1"/>
</dbReference>
<dbReference type="SMART" id="SM00218">
    <property type="entry name" value="ZU5"/>
    <property type="match status" value="1"/>
</dbReference>
<dbReference type="InterPro" id="IPR033772">
    <property type="entry name" value="UPA"/>
</dbReference>
<keyword evidence="12" id="KW-0325">Glycoprotein</keyword>
<evidence type="ECO:0000256" key="10">
    <source>
        <dbReference type="ARBA" id="ARBA00023157"/>
    </source>
</evidence>
<dbReference type="InterPro" id="IPR037936">
    <property type="entry name" value="UNC5A-D"/>
</dbReference>
<feature type="transmembrane region" description="Helical" evidence="14">
    <location>
        <begin position="364"/>
        <end position="387"/>
    </location>
</feature>
<evidence type="ECO:0000256" key="9">
    <source>
        <dbReference type="ARBA" id="ARBA00023136"/>
    </source>
</evidence>
<feature type="domain" description="Death" evidence="15">
    <location>
        <begin position="855"/>
        <end position="910"/>
    </location>
</feature>
<keyword evidence="8 14" id="KW-1133">Transmembrane helix</keyword>
<evidence type="ECO:0000259" key="15">
    <source>
        <dbReference type="PROSITE" id="PS50017"/>
    </source>
</evidence>
<keyword evidence="9 14" id="KW-0472">Membrane</keyword>
<dbReference type="InterPro" id="IPR057755">
    <property type="entry name" value="UNC5A-D-like_N"/>
</dbReference>
<dbReference type="InterPro" id="IPR000906">
    <property type="entry name" value="ZU5_dom"/>
</dbReference>
<reference evidence="18" key="1">
    <citation type="submission" date="2025-08" db="UniProtKB">
        <authorList>
            <consortium name="Ensembl"/>
        </authorList>
    </citation>
    <scope>IDENTIFICATION</scope>
</reference>
<dbReference type="Pfam" id="PF17217">
    <property type="entry name" value="UPA"/>
    <property type="match status" value="1"/>
</dbReference>
<dbReference type="FunFam" id="2.60.40.10:FF:000039">
    <property type="entry name" value="Unc-5 netrin receptor C"/>
    <property type="match status" value="1"/>
</dbReference>
<dbReference type="InterPro" id="IPR036179">
    <property type="entry name" value="Ig-like_dom_sf"/>
</dbReference>
<dbReference type="InterPro" id="IPR013783">
    <property type="entry name" value="Ig-like_fold"/>
</dbReference>
<accession>A0A8C1YZL3</accession>
<dbReference type="PANTHER" id="PTHR12582:SF5">
    <property type="entry name" value="NETRIN RECEPTOR UNC5D"/>
    <property type="match status" value="1"/>
</dbReference>
<dbReference type="AlphaFoldDB" id="A0A8C1YZL3"/>
<dbReference type="Pfam" id="PF00531">
    <property type="entry name" value="Death"/>
    <property type="match status" value="1"/>
</dbReference>
<keyword evidence="3 14" id="KW-0217">Developmental protein</keyword>
<dbReference type="InterPro" id="IPR003598">
    <property type="entry name" value="Ig_sub2"/>
</dbReference>
<keyword evidence="13 14" id="KW-0393">Immunoglobulin domain</keyword>
<keyword evidence="11 14" id="KW-0675">Receptor</keyword>
<sequence>SPNKIFLLIPFILYTSLSCARFLRVLIDFTGTVSDALADSLSSVGGTLPHFLQEPEDAYIIKNNPIKLRCRATPALQIFFKCNGEWVHQNQHTSQEYMDQNTGLKIREVTINVTRQQVEDFHGPEDYWCLCVAWSHLGTSKSRKATVRIAYLRKNFEQDPQGKEVPIKGMIVLHCRPPEGVPMAEVEWLKNEELVGSFEDDNIDTRADHNLIINEARLSDSGNYTCLASNVVAKRRSATATVVVFVNGGWSLWTEWSPCSVNCGRGVQKRSRTCTNPAPLNGGAFCEGMSVQKITCSALCPVDGVWEEWSEWTMCSAQCERQRWRECNSPPPRHRGKMCEGEGQSTENCTGGLCTQSEYNSTDVALYSGLAAGVIAVVVLIVAITLYRKSQSEYGVDVIDSSALAGGFQSFNFKTTRQGNPLLLNSSMQPDITVGQTFSSPICFQDSIDKELFDPLPDKVKVQSSFMVSLGVADRAEYHVKAHQETLPANLHPKYSTVEGKKTTMIAPNGIHTLRKTQFKTSAVFGHLGGRLVIPNAGVSLLVPHGAIADDTSWEMYMLINQEESSAQSEERCEILLGPEITYGPPGLNLSYPVAMTIAHCAEVSAENWNIKLKRQTKDNKWEEIMSVDDESTSCYCLMDSHSCHLLLDQPGCYALVGEPITDAAIKRLRIAVFGSVEASSIDYSLRVHCVDDTPHAFQRVVTAETSRGGQLLEEPKMLFFKGNCLSLQVSIQDIPQFLWSIKPFTTCQEFSFTQVWYSNQEPVHCAFSLQRHSTSTTQLSCKISVRQVKGHEQILQVYTTVGEVRLIMSLGLITSRSVCVSASLTSQTGAKAFKIPLSIRQRICTTFDTANTKGKDWQLLAQKLHIQRNLSYFTKQKSPSAVILSLWEARHQDSGDLDSLASALEEIGKIHCKSLPQSPDDKETDFTF</sequence>
<dbReference type="SMART" id="SM00408">
    <property type="entry name" value="IGc2"/>
    <property type="match status" value="1"/>
</dbReference>
<evidence type="ECO:0000256" key="12">
    <source>
        <dbReference type="ARBA" id="ARBA00023180"/>
    </source>
</evidence>
<dbReference type="Gene3D" id="2.60.220.30">
    <property type="match status" value="1"/>
</dbReference>
<evidence type="ECO:0000313" key="18">
    <source>
        <dbReference type="Ensembl" id="ENSCCRP00015042275.1"/>
    </source>
</evidence>
<feature type="domain" description="ZU5" evidence="17">
    <location>
        <begin position="519"/>
        <end position="660"/>
    </location>
</feature>
<evidence type="ECO:0000256" key="3">
    <source>
        <dbReference type="ARBA" id="ARBA00022473"/>
    </source>
</evidence>
<organism evidence="18 19">
    <name type="scientific">Cyprinus carpio</name>
    <name type="common">Common carp</name>
    <dbReference type="NCBI Taxonomy" id="7962"/>
    <lineage>
        <taxon>Eukaryota</taxon>
        <taxon>Metazoa</taxon>
        <taxon>Chordata</taxon>
        <taxon>Craniata</taxon>
        <taxon>Vertebrata</taxon>
        <taxon>Euteleostomi</taxon>
        <taxon>Actinopterygii</taxon>
        <taxon>Neopterygii</taxon>
        <taxon>Teleostei</taxon>
        <taxon>Ostariophysi</taxon>
        <taxon>Cypriniformes</taxon>
        <taxon>Cyprinidae</taxon>
        <taxon>Cyprininae</taxon>
        <taxon>Cyprinus</taxon>
    </lineage>
</organism>
<dbReference type="SMART" id="SM00209">
    <property type="entry name" value="TSP1"/>
    <property type="match status" value="2"/>
</dbReference>
<dbReference type="Pfam" id="PF00090">
    <property type="entry name" value="TSP_1"/>
    <property type="match status" value="2"/>
</dbReference>
<dbReference type="Gene3D" id="2.20.100.10">
    <property type="entry name" value="Thrombospondin type-1 (TSP1) repeat"/>
    <property type="match status" value="2"/>
</dbReference>
<dbReference type="Pfam" id="PF25609">
    <property type="entry name" value="Unc5_NetrinR_N"/>
    <property type="match status" value="1"/>
</dbReference>
<dbReference type="PROSITE" id="PS50017">
    <property type="entry name" value="DEATH_DOMAIN"/>
    <property type="match status" value="1"/>
</dbReference>
<dbReference type="InterPro" id="IPR011029">
    <property type="entry name" value="DEATH-like_dom_sf"/>
</dbReference>
<dbReference type="InterPro" id="IPR003599">
    <property type="entry name" value="Ig_sub"/>
</dbReference>
<keyword evidence="7" id="KW-0677">Repeat</keyword>
<evidence type="ECO:0000256" key="1">
    <source>
        <dbReference type="ARBA" id="ARBA00004251"/>
    </source>
</evidence>
<evidence type="ECO:0000256" key="13">
    <source>
        <dbReference type="ARBA" id="ARBA00023319"/>
    </source>
</evidence>
<dbReference type="Pfam" id="PF00791">
    <property type="entry name" value="ZU5"/>
    <property type="match status" value="1"/>
</dbReference>
<name>A0A8C1YZL3_CYPCA</name>
<evidence type="ECO:0000256" key="5">
    <source>
        <dbReference type="ARBA" id="ARBA00022692"/>
    </source>
</evidence>
<comment type="subcellular location">
    <subcellularLocation>
        <location evidence="1 14">Cell membrane</location>
        <topology evidence="1 14">Single-pass type I membrane protein</topology>
    </subcellularLocation>
</comment>
<dbReference type="FunFam" id="2.60.40.10:FF:000037">
    <property type="entry name" value="Unc-5 netrin receptor C"/>
    <property type="match status" value="1"/>
</dbReference>
<dbReference type="Gene3D" id="2.60.40.10">
    <property type="entry name" value="Immunoglobulins"/>
    <property type="match status" value="2"/>
</dbReference>
<evidence type="ECO:0000256" key="6">
    <source>
        <dbReference type="ARBA" id="ARBA00022729"/>
    </source>
</evidence>
<dbReference type="PRINTS" id="PR01705">
    <property type="entry name" value="TSP1REPEAT"/>
</dbReference>
<dbReference type="GO" id="GO:0005042">
    <property type="term" value="F:netrin receptor activity"/>
    <property type="evidence" value="ECO:0007669"/>
    <property type="project" value="UniProtKB-UniRule"/>
</dbReference>
<dbReference type="SUPFAM" id="SSF48726">
    <property type="entry name" value="Immunoglobulin"/>
    <property type="match status" value="2"/>
</dbReference>
<keyword evidence="5 14" id="KW-0812">Transmembrane</keyword>
<evidence type="ECO:0000259" key="16">
    <source>
        <dbReference type="PROSITE" id="PS50835"/>
    </source>
</evidence>
<comment type="similarity">
    <text evidence="2 14">Belongs to the unc-5 family.</text>
</comment>
<dbReference type="FunFam" id="2.20.100.10:FF:000002">
    <property type="entry name" value="Unc-5 netrin receptor C"/>
    <property type="match status" value="1"/>
</dbReference>
<dbReference type="PROSITE" id="PS50835">
    <property type="entry name" value="IG_LIKE"/>
    <property type="match status" value="1"/>
</dbReference>
<dbReference type="InterPro" id="IPR036383">
    <property type="entry name" value="TSP1_rpt_sf"/>
</dbReference>
<dbReference type="PROSITE" id="PS50092">
    <property type="entry name" value="TSP1"/>
    <property type="match status" value="2"/>
</dbReference>
<dbReference type="FunFam" id="1.10.533.10:FF:000001">
    <property type="entry name" value="Unc-5 netrin receptor B"/>
    <property type="match status" value="1"/>
</dbReference>
<dbReference type="GO" id="GO:0007411">
    <property type="term" value="P:axon guidance"/>
    <property type="evidence" value="ECO:0007669"/>
    <property type="project" value="TreeGrafter"/>
</dbReference>
<protein>
    <recommendedName>
        <fullName evidence="14">Netrin receptor UNC5</fullName>
    </recommendedName>
</protein>
<dbReference type="SUPFAM" id="SSF47986">
    <property type="entry name" value="DEATH domain"/>
    <property type="match status" value="1"/>
</dbReference>
<dbReference type="Gene3D" id="1.10.533.10">
    <property type="entry name" value="Death Domain, Fas"/>
    <property type="match status" value="1"/>
</dbReference>
<evidence type="ECO:0000256" key="4">
    <source>
        <dbReference type="ARBA" id="ARBA00022475"/>
    </source>
</evidence>